<evidence type="ECO:0000313" key="2">
    <source>
        <dbReference type="Proteomes" id="UP001595923"/>
    </source>
</evidence>
<dbReference type="EMBL" id="JBHSFQ010000008">
    <property type="protein sequence ID" value="MFC4562365.1"/>
    <property type="molecule type" value="Genomic_DNA"/>
</dbReference>
<dbReference type="Proteomes" id="UP001595923">
    <property type="component" value="Unassembled WGS sequence"/>
</dbReference>
<dbReference type="CDD" id="cd00093">
    <property type="entry name" value="HTH_XRE"/>
    <property type="match status" value="1"/>
</dbReference>
<dbReference type="RefSeq" id="WP_378573525.1">
    <property type="nucleotide sequence ID" value="NZ_JBHSFQ010000008.1"/>
</dbReference>
<comment type="caution">
    <text evidence="1">The sequence shown here is derived from an EMBL/GenBank/DDBJ whole genome shotgun (WGS) entry which is preliminary data.</text>
</comment>
<reference evidence="2" key="1">
    <citation type="journal article" date="2019" name="Int. J. Syst. Evol. Microbiol.">
        <title>The Global Catalogue of Microorganisms (GCM) 10K type strain sequencing project: providing services to taxonomists for standard genome sequencing and annotation.</title>
        <authorList>
            <consortium name="The Broad Institute Genomics Platform"/>
            <consortium name="The Broad Institute Genome Sequencing Center for Infectious Disease"/>
            <person name="Wu L."/>
            <person name="Ma J."/>
        </authorList>
    </citation>
    <scope>NUCLEOTIDE SEQUENCE [LARGE SCALE GENOMIC DNA]</scope>
    <source>
        <strain evidence="2">XZYJ18</strain>
    </source>
</reference>
<keyword evidence="2" id="KW-1185">Reference proteome</keyword>
<gene>
    <name evidence="1" type="ORF">ACFO4E_10905</name>
</gene>
<name>A0ABV9DWP0_9ACTN</name>
<dbReference type="InterPro" id="IPR010982">
    <property type="entry name" value="Lambda_DNA-bd_dom_sf"/>
</dbReference>
<sequence>MGWTKKDTTRLCDQMRRQGRDDDEIADEIRHGSNCSPLAAYRMMSGWSQSEVAERYKEKSGLPLEQATLSRIELWPEGGKAPHASQIIALAEIYGTSPLRLLTPYGFDRLDRHEREILARLRTAQYGTDTLPSPKQPARKPFFTPTAVDHPTSERQVAMAAQRALRFAALAEGTNVGPETLAELSDEVQRIASVYPRSPLHHVLGDLIEAQNIAFVLLEGRQQPNQTKDLYMLAGLLSLMLAKASHDLGDPRAAMKQARTAYVCADNADHNGLRVRIRAQQSLMAYWAGWTSEASRYAQLGRDLATPHTGTAGVWLLAQSARTWAALGHGERASQDLDAATDLQDAAEHDDLDAFGGLMRFARCRQLYYGADTRIWIPGQEEAAEQAAIEAINAYEEAAAGQSDDWAYGDDAGARSDLAFVRATQGDADGAADALSQVLALPVDQRVAGVVASAMRVHGALRDSRFAGSRTANTLRQQIEGYGQASAAALTPGR</sequence>
<evidence type="ECO:0000313" key="1">
    <source>
        <dbReference type="EMBL" id="MFC4562365.1"/>
    </source>
</evidence>
<protein>
    <submittedName>
        <fullName evidence="1">Helix-turn-helix domain-containing protein</fullName>
    </submittedName>
</protein>
<accession>A0ABV9DWP0</accession>
<dbReference type="Gene3D" id="1.10.260.40">
    <property type="entry name" value="lambda repressor-like DNA-binding domains"/>
    <property type="match status" value="1"/>
</dbReference>
<proteinExistence type="predicted"/>
<dbReference type="InterPro" id="IPR001387">
    <property type="entry name" value="Cro/C1-type_HTH"/>
</dbReference>
<organism evidence="1 2">
    <name type="scientific">Nocardiopsis mangrovi</name>
    <dbReference type="NCBI Taxonomy" id="1179818"/>
    <lineage>
        <taxon>Bacteria</taxon>
        <taxon>Bacillati</taxon>
        <taxon>Actinomycetota</taxon>
        <taxon>Actinomycetes</taxon>
        <taxon>Streptosporangiales</taxon>
        <taxon>Nocardiopsidaceae</taxon>
        <taxon>Nocardiopsis</taxon>
    </lineage>
</organism>